<dbReference type="InterPro" id="IPR012340">
    <property type="entry name" value="NA-bd_OB-fold"/>
</dbReference>
<evidence type="ECO:0000259" key="8">
    <source>
        <dbReference type="SMART" id="SM01185"/>
    </source>
</evidence>
<sequence length="190" mass="21543">MSQVIDTTDFYSGIKMKWQEGIWEVVEYQHHKMGRGGAVIRTKLKNIENGSIVETTFRSGEKFERVIFDDKAAQFLYQEGDSYVFMDMESYDQLYIHKDVLGDVVNYLTDNLEVQLEYYEGRVMGVELPKSVELKVIDTPPGYKGDTVSSSGKPATLETGITITVPIFVNVGDTVVVDTRSGEYLERAKK</sequence>
<dbReference type="FunFam" id="2.40.50.140:FF:000009">
    <property type="entry name" value="Elongation factor P"/>
    <property type="match status" value="1"/>
</dbReference>
<comment type="caution">
    <text evidence="9">The sequence shown here is derived from an EMBL/GenBank/DDBJ whole genome shotgun (WGS) entry which is preliminary data.</text>
</comment>
<dbReference type="InterPro" id="IPR001059">
    <property type="entry name" value="Transl_elong_P/YeiP_cen"/>
</dbReference>
<dbReference type="SMART" id="SM01185">
    <property type="entry name" value="EFP"/>
    <property type="match status" value="1"/>
</dbReference>
<dbReference type="InterPro" id="IPR014722">
    <property type="entry name" value="Rib_uL2_dom2"/>
</dbReference>
<dbReference type="InterPro" id="IPR020599">
    <property type="entry name" value="Transl_elong_fac_P/YeiP"/>
</dbReference>
<dbReference type="SUPFAM" id="SSF50249">
    <property type="entry name" value="Nucleic acid-binding proteins"/>
    <property type="match status" value="2"/>
</dbReference>
<keyword evidence="5 9" id="KW-0251">Elongation factor</keyword>
<dbReference type="SMART" id="SM00841">
    <property type="entry name" value="Elong-fact-P_C"/>
    <property type="match status" value="1"/>
</dbReference>
<dbReference type="InterPro" id="IPR011768">
    <property type="entry name" value="Transl_elongation_fac_P"/>
</dbReference>
<evidence type="ECO:0000256" key="5">
    <source>
        <dbReference type="ARBA" id="ARBA00022768"/>
    </source>
</evidence>
<dbReference type="GO" id="GO:0043043">
    <property type="term" value="P:peptide biosynthetic process"/>
    <property type="evidence" value="ECO:0007669"/>
    <property type="project" value="InterPro"/>
</dbReference>
<dbReference type="InterPro" id="IPR013852">
    <property type="entry name" value="Transl_elong_P/YeiP_CS"/>
</dbReference>
<comment type="pathway">
    <text evidence="2">Protein biosynthesis; polypeptide chain elongation.</text>
</comment>
<keyword evidence="6" id="KW-0648">Protein biosynthesis</keyword>
<dbReference type="PIRSF" id="PIRSF005901">
    <property type="entry name" value="EF-P"/>
    <property type="match status" value="1"/>
</dbReference>
<comment type="subcellular location">
    <subcellularLocation>
        <location evidence="1">Cytoplasm</location>
    </subcellularLocation>
</comment>
<feature type="domain" description="Translation elongation factor P/YeiP central" evidence="8">
    <location>
        <begin position="70"/>
        <end position="124"/>
    </location>
</feature>
<proteinExistence type="inferred from homology"/>
<comment type="similarity">
    <text evidence="3">Belongs to the elongation factor P family.</text>
</comment>
<feature type="domain" description="Elongation factor P C-terminal" evidence="7">
    <location>
        <begin position="132"/>
        <end position="187"/>
    </location>
</feature>
<dbReference type="Pfam" id="PF09285">
    <property type="entry name" value="Elong-fact-P_C"/>
    <property type="match status" value="1"/>
</dbReference>
<dbReference type="SUPFAM" id="SSF50104">
    <property type="entry name" value="Translation proteins SH3-like domain"/>
    <property type="match status" value="1"/>
</dbReference>
<accession>A0A645DR95</accession>
<dbReference type="CDD" id="cd05794">
    <property type="entry name" value="S1_EF-P_repeat_2"/>
    <property type="match status" value="1"/>
</dbReference>
<evidence type="ECO:0000259" key="7">
    <source>
        <dbReference type="SMART" id="SM00841"/>
    </source>
</evidence>
<dbReference type="InterPro" id="IPR015365">
    <property type="entry name" value="Elong-fact-P_C"/>
</dbReference>
<evidence type="ECO:0000256" key="2">
    <source>
        <dbReference type="ARBA" id="ARBA00004815"/>
    </source>
</evidence>
<evidence type="ECO:0000256" key="4">
    <source>
        <dbReference type="ARBA" id="ARBA00022490"/>
    </source>
</evidence>
<protein>
    <submittedName>
        <fullName evidence="9">Elongation factor P</fullName>
    </submittedName>
</protein>
<dbReference type="Pfam" id="PF08207">
    <property type="entry name" value="EFP_N"/>
    <property type="match status" value="1"/>
</dbReference>
<dbReference type="GO" id="GO:0005829">
    <property type="term" value="C:cytosol"/>
    <property type="evidence" value="ECO:0007669"/>
    <property type="project" value="UniProtKB-ARBA"/>
</dbReference>
<dbReference type="Gene3D" id="2.30.30.30">
    <property type="match status" value="1"/>
</dbReference>
<keyword evidence="4" id="KW-0963">Cytoplasm</keyword>
<dbReference type="PROSITE" id="PS01275">
    <property type="entry name" value="EFP"/>
    <property type="match status" value="1"/>
</dbReference>
<dbReference type="PANTHER" id="PTHR30053">
    <property type="entry name" value="ELONGATION FACTOR P"/>
    <property type="match status" value="1"/>
</dbReference>
<dbReference type="PANTHER" id="PTHR30053:SF12">
    <property type="entry name" value="ELONGATION FACTOR P (EF-P) FAMILY PROTEIN"/>
    <property type="match status" value="1"/>
</dbReference>
<evidence type="ECO:0000313" key="9">
    <source>
        <dbReference type="EMBL" id="MPM92010.1"/>
    </source>
</evidence>
<evidence type="ECO:0000256" key="6">
    <source>
        <dbReference type="ARBA" id="ARBA00022917"/>
    </source>
</evidence>
<dbReference type="InterPro" id="IPR008991">
    <property type="entry name" value="Translation_prot_SH3-like_sf"/>
</dbReference>
<gene>
    <name evidence="9" type="primary">efp_39</name>
    <name evidence="9" type="ORF">SDC9_139144</name>
</gene>
<dbReference type="GO" id="GO:0003746">
    <property type="term" value="F:translation elongation factor activity"/>
    <property type="evidence" value="ECO:0007669"/>
    <property type="project" value="UniProtKB-KW"/>
</dbReference>
<evidence type="ECO:0000256" key="3">
    <source>
        <dbReference type="ARBA" id="ARBA00009479"/>
    </source>
</evidence>
<dbReference type="NCBIfam" id="TIGR00038">
    <property type="entry name" value="efp"/>
    <property type="match status" value="1"/>
</dbReference>
<reference evidence="9" key="1">
    <citation type="submission" date="2019-08" db="EMBL/GenBank/DDBJ databases">
        <authorList>
            <person name="Kucharzyk K."/>
            <person name="Murdoch R.W."/>
            <person name="Higgins S."/>
            <person name="Loffler F."/>
        </authorList>
    </citation>
    <scope>NUCLEOTIDE SEQUENCE</scope>
</reference>
<dbReference type="NCBIfam" id="NF001810">
    <property type="entry name" value="PRK00529.1"/>
    <property type="match status" value="1"/>
</dbReference>
<dbReference type="HAMAP" id="MF_00141">
    <property type="entry name" value="EF_P"/>
    <property type="match status" value="1"/>
</dbReference>
<dbReference type="Pfam" id="PF01132">
    <property type="entry name" value="EFP"/>
    <property type="match status" value="1"/>
</dbReference>
<dbReference type="InterPro" id="IPR013185">
    <property type="entry name" value="Transl_elong_KOW-like"/>
</dbReference>
<name>A0A645DR95_9ZZZZ</name>
<dbReference type="Gene3D" id="2.40.50.140">
    <property type="entry name" value="Nucleic acid-binding proteins"/>
    <property type="match status" value="2"/>
</dbReference>
<dbReference type="FunFam" id="2.30.30.30:FF:000003">
    <property type="entry name" value="Elongation factor P"/>
    <property type="match status" value="1"/>
</dbReference>
<dbReference type="CDD" id="cd04470">
    <property type="entry name" value="S1_EF-P_repeat_1"/>
    <property type="match status" value="1"/>
</dbReference>
<dbReference type="FunFam" id="2.40.50.140:FF:000004">
    <property type="entry name" value="Elongation factor P"/>
    <property type="match status" value="1"/>
</dbReference>
<organism evidence="9">
    <name type="scientific">bioreactor metagenome</name>
    <dbReference type="NCBI Taxonomy" id="1076179"/>
    <lineage>
        <taxon>unclassified sequences</taxon>
        <taxon>metagenomes</taxon>
        <taxon>ecological metagenomes</taxon>
    </lineage>
</organism>
<dbReference type="AlphaFoldDB" id="A0A645DR95"/>
<dbReference type="EMBL" id="VSSQ01038996">
    <property type="protein sequence ID" value="MPM92010.1"/>
    <property type="molecule type" value="Genomic_DNA"/>
</dbReference>
<dbReference type="UniPathway" id="UPA00345"/>
<evidence type="ECO:0000256" key="1">
    <source>
        <dbReference type="ARBA" id="ARBA00004496"/>
    </source>
</evidence>